<keyword evidence="4" id="KW-0804">Transcription</keyword>
<comment type="caution">
    <text evidence="8">The sequence shown here is derived from an EMBL/GenBank/DDBJ whole genome shotgun (WGS) entry which is preliminary data.</text>
</comment>
<feature type="compositionally biased region" description="Low complexity" evidence="6">
    <location>
        <begin position="146"/>
        <end position="164"/>
    </location>
</feature>
<organism evidence="8 9">
    <name type="scientific">Xylaria arbuscula</name>
    <dbReference type="NCBI Taxonomy" id="114810"/>
    <lineage>
        <taxon>Eukaryota</taxon>
        <taxon>Fungi</taxon>
        <taxon>Dikarya</taxon>
        <taxon>Ascomycota</taxon>
        <taxon>Pezizomycotina</taxon>
        <taxon>Sordariomycetes</taxon>
        <taxon>Xylariomycetidae</taxon>
        <taxon>Xylariales</taxon>
        <taxon>Xylariaceae</taxon>
        <taxon>Xylaria</taxon>
    </lineage>
</organism>
<evidence type="ECO:0000256" key="6">
    <source>
        <dbReference type="SAM" id="MobiDB-lite"/>
    </source>
</evidence>
<dbReference type="PROSITE" id="PS50066">
    <property type="entry name" value="MADS_BOX_2"/>
    <property type="match status" value="1"/>
</dbReference>
<evidence type="ECO:0000256" key="4">
    <source>
        <dbReference type="ARBA" id="ARBA00023163"/>
    </source>
</evidence>
<dbReference type="InterPro" id="IPR002100">
    <property type="entry name" value="TF_MADSbox"/>
</dbReference>
<name>A0A9W8TI64_9PEZI</name>
<keyword evidence="9" id="KW-1185">Reference proteome</keyword>
<dbReference type="AlphaFoldDB" id="A0A9W8TI64"/>
<keyword evidence="2" id="KW-0805">Transcription regulation</keyword>
<dbReference type="Proteomes" id="UP001148614">
    <property type="component" value="Unassembled WGS sequence"/>
</dbReference>
<protein>
    <recommendedName>
        <fullName evidence="7">MADS-box domain-containing protein</fullName>
    </recommendedName>
</protein>
<keyword evidence="5" id="KW-0539">Nucleus</keyword>
<dbReference type="SUPFAM" id="SSF55455">
    <property type="entry name" value="SRF-like"/>
    <property type="match status" value="1"/>
</dbReference>
<feature type="region of interest" description="Disordered" evidence="6">
    <location>
        <begin position="137"/>
        <end position="200"/>
    </location>
</feature>
<evidence type="ECO:0000256" key="5">
    <source>
        <dbReference type="ARBA" id="ARBA00023242"/>
    </source>
</evidence>
<dbReference type="EMBL" id="JANPWZ010001937">
    <property type="protein sequence ID" value="KAJ3562220.1"/>
    <property type="molecule type" value="Genomic_DNA"/>
</dbReference>
<evidence type="ECO:0000259" key="7">
    <source>
        <dbReference type="PROSITE" id="PS50066"/>
    </source>
</evidence>
<reference evidence="8" key="1">
    <citation type="submission" date="2022-07" db="EMBL/GenBank/DDBJ databases">
        <title>Genome Sequence of Xylaria arbuscula.</title>
        <authorList>
            <person name="Buettner E."/>
        </authorList>
    </citation>
    <scope>NUCLEOTIDE SEQUENCE</scope>
    <source>
        <strain evidence="8">VT107</strain>
    </source>
</reference>
<dbReference type="GO" id="GO:0005634">
    <property type="term" value="C:nucleus"/>
    <property type="evidence" value="ECO:0007669"/>
    <property type="project" value="UniProtKB-SubCell"/>
</dbReference>
<accession>A0A9W8TI64</accession>
<keyword evidence="3" id="KW-0238">DNA-binding</keyword>
<evidence type="ECO:0000256" key="3">
    <source>
        <dbReference type="ARBA" id="ARBA00023125"/>
    </source>
</evidence>
<dbReference type="GO" id="GO:0045944">
    <property type="term" value="P:positive regulation of transcription by RNA polymerase II"/>
    <property type="evidence" value="ECO:0007669"/>
    <property type="project" value="UniProtKB-ARBA"/>
</dbReference>
<evidence type="ECO:0000256" key="2">
    <source>
        <dbReference type="ARBA" id="ARBA00023015"/>
    </source>
</evidence>
<evidence type="ECO:0000256" key="1">
    <source>
        <dbReference type="ARBA" id="ARBA00004123"/>
    </source>
</evidence>
<dbReference type="InterPro" id="IPR036879">
    <property type="entry name" value="TF_MADSbox_sf"/>
</dbReference>
<evidence type="ECO:0000313" key="9">
    <source>
        <dbReference type="Proteomes" id="UP001148614"/>
    </source>
</evidence>
<dbReference type="GO" id="GO:0003677">
    <property type="term" value="F:DNA binding"/>
    <property type="evidence" value="ECO:0007669"/>
    <property type="project" value="UniProtKB-KW"/>
</dbReference>
<dbReference type="GO" id="GO:0046983">
    <property type="term" value="F:protein dimerization activity"/>
    <property type="evidence" value="ECO:0007669"/>
    <property type="project" value="InterPro"/>
</dbReference>
<gene>
    <name evidence="8" type="ORF">NPX13_g8646</name>
</gene>
<proteinExistence type="predicted"/>
<feature type="domain" description="MADS-box" evidence="7">
    <location>
        <begin position="56"/>
        <end position="100"/>
    </location>
</feature>
<comment type="subcellular location">
    <subcellularLocation>
        <location evidence="1">Nucleus</location>
    </subcellularLocation>
</comment>
<sequence length="217" mass="24623">MWMEDIPNIHHAAAFPDLKKRLAPASKFSPRRQNSFSKSPEPFTRRLANTHLLSHQSRPNLTMARTKDQRERRTFETRRESLIRKVGELNDLTTAQVVLIGIDRGRTFSFEPERGLLDRFGVNLAICDRFGPDDIIRSRKHSGPLSTTSDSSCTDHSSDSSSESPRPSNNLRPGIVPAKTRTGIKRTRVSPGNKASKAKRRLLKRDMSLLDVDFFQT</sequence>
<evidence type="ECO:0000313" key="8">
    <source>
        <dbReference type="EMBL" id="KAJ3562220.1"/>
    </source>
</evidence>